<organism evidence="1">
    <name type="scientific">metagenome</name>
    <dbReference type="NCBI Taxonomy" id="256318"/>
    <lineage>
        <taxon>unclassified sequences</taxon>
        <taxon>metagenomes</taxon>
    </lineage>
</organism>
<gene>
    <name evidence="1" type="ORF">NOCA1160002</name>
</gene>
<dbReference type="AlphaFoldDB" id="A0A2P2CCJ8"/>
<proteinExistence type="predicted"/>
<protein>
    <submittedName>
        <fullName evidence="1">Uncharacterized protein</fullName>
    </submittedName>
</protein>
<dbReference type="SUPFAM" id="SSF110296">
    <property type="entry name" value="Oligoxyloglucan reducing end-specific cellobiohydrolase"/>
    <property type="match status" value="1"/>
</dbReference>
<accession>A0A2P2CCJ8</accession>
<dbReference type="EMBL" id="CZKB01000008">
    <property type="protein sequence ID" value="CUR58682.1"/>
    <property type="molecule type" value="Genomic_DNA"/>
</dbReference>
<name>A0A2P2CCJ8_9ZZZZ</name>
<reference evidence="1" key="1">
    <citation type="submission" date="2015-08" db="EMBL/GenBank/DDBJ databases">
        <authorList>
            <person name="Babu N.S."/>
            <person name="Beckwith C.J."/>
            <person name="Beseler K.G."/>
            <person name="Brison A."/>
            <person name="Carone J.V."/>
            <person name="Caskin T.P."/>
            <person name="Diamond M."/>
            <person name="Durham M.E."/>
            <person name="Foxe J.M."/>
            <person name="Go M."/>
            <person name="Henderson B.A."/>
            <person name="Jones I.B."/>
            <person name="McGettigan J.A."/>
            <person name="Micheletti S.J."/>
            <person name="Nasrallah M.E."/>
            <person name="Ortiz D."/>
            <person name="Piller C.R."/>
            <person name="Privatt S.R."/>
            <person name="Schneider S.L."/>
            <person name="Sharp S."/>
            <person name="Smith T.C."/>
            <person name="Stanton J.D."/>
            <person name="Ullery H.E."/>
            <person name="Wilson R.J."/>
            <person name="Serrano M.G."/>
            <person name="Buck G."/>
            <person name="Lee V."/>
            <person name="Wang Y."/>
            <person name="Carvalho R."/>
            <person name="Voegtly L."/>
            <person name="Shi R."/>
            <person name="Duckworth R."/>
            <person name="Johnson A."/>
            <person name="Loviza R."/>
            <person name="Walstead R."/>
            <person name="Shah Z."/>
            <person name="Kiflezghi M."/>
            <person name="Wade K."/>
            <person name="Ball S.L."/>
            <person name="Bradley K.W."/>
            <person name="Asai D.J."/>
            <person name="Bowman C.A."/>
            <person name="Russell D.A."/>
            <person name="Pope W.H."/>
            <person name="Jacobs-Sera D."/>
            <person name="Hendrix R.W."/>
            <person name="Hatfull G.F."/>
        </authorList>
    </citation>
    <scope>NUCLEOTIDE SEQUENCE</scope>
</reference>
<sequence length="97" mass="9938">MPFAGMAFAPDGSLLLAEVDDTECLISTPVCTRGGKIWRLPPDGSGPVPLEGGPDLFGHHGTDLLDASGGVIVARTGYHTLAISTDGYTWSEVAPGG</sequence>
<evidence type="ECO:0000313" key="1">
    <source>
        <dbReference type="EMBL" id="CUR58682.1"/>
    </source>
</evidence>